<dbReference type="AlphaFoldDB" id="F0ZW26"/>
<keyword evidence="1" id="KW-0812">Transmembrane</keyword>
<protein>
    <submittedName>
        <fullName evidence="2">Expressed protein</fullName>
    </submittedName>
</protein>
<proteinExistence type="predicted"/>
<feature type="transmembrane region" description="Helical" evidence="1">
    <location>
        <begin position="163"/>
        <end position="183"/>
    </location>
</feature>
<accession>F0ZW26</accession>
<evidence type="ECO:0000313" key="3">
    <source>
        <dbReference type="Proteomes" id="UP000001064"/>
    </source>
</evidence>
<dbReference type="InParanoid" id="F0ZW26"/>
<dbReference type="Proteomes" id="UP000001064">
    <property type="component" value="Unassembled WGS sequence"/>
</dbReference>
<dbReference type="RefSeq" id="XP_003291617.1">
    <property type="nucleotide sequence ID" value="XM_003291569.1"/>
</dbReference>
<evidence type="ECO:0000256" key="1">
    <source>
        <dbReference type="SAM" id="Phobius"/>
    </source>
</evidence>
<gene>
    <name evidence="2" type="ORF">DICPUDRAFT_92709</name>
</gene>
<keyword evidence="3" id="KW-1185">Reference proteome</keyword>
<dbReference type="EMBL" id="GL871226">
    <property type="protein sequence ID" value="EGC31847.1"/>
    <property type="molecule type" value="Genomic_DNA"/>
</dbReference>
<reference evidence="3" key="1">
    <citation type="journal article" date="2011" name="Genome Biol.">
        <title>Comparative genomics of the social amoebae Dictyostelium discoideum and Dictyostelium purpureum.</title>
        <authorList>
            <consortium name="US DOE Joint Genome Institute (JGI-PGF)"/>
            <person name="Sucgang R."/>
            <person name="Kuo A."/>
            <person name="Tian X."/>
            <person name="Salerno W."/>
            <person name="Parikh A."/>
            <person name="Feasley C.L."/>
            <person name="Dalin E."/>
            <person name="Tu H."/>
            <person name="Huang E."/>
            <person name="Barry K."/>
            <person name="Lindquist E."/>
            <person name="Shapiro H."/>
            <person name="Bruce D."/>
            <person name="Schmutz J."/>
            <person name="Salamov A."/>
            <person name="Fey P."/>
            <person name="Gaudet P."/>
            <person name="Anjard C."/>
            <person name="Babu M.M."/>
            <person name="Basu S."/>
            <person name="Bushmanova Y."/>
            <person name="van der Wel H."/>
            <person name="Katoh-Kurasawa M."/>
            <person name="Dinh C."/>
            <person name="Coutinho P.M."/>
            <person name="Saito T."/>
            <person name="Elias M."/>
            <person name="Schaap P."/>
            <person name="Kay R.R."/>
            <person name="Henrissat B."/>
            <person name="Eichinger L."/>
            <person name="Rivero F."/>
            <person name="Putnam N.H."/>
            <person name="West C.M."/>
            <person name="Loomis W.F."/>
            <person name="Chisholm R.L."/>
            <person name="Shaulsky G."/>
            <person name="Strassmann J.E."/>
            <person name="Queller D.C."/>
            <person name="Kuspa A."/>
            <person name="Grigoriev I.V."/>
        </authorList>
    </citation>
    <scope>NUCLEOTIDE SEQUENCE [LARGE SCALE GENOMIC DNA]</scope>
    <source>
        <strain evidence="3">QSDP1</strain>
    </source>
</reference>
<sequence length="209" mass="23974">MVVSNSSLATNYDIISNNSYIQPTAQSNFTTLHYYLNGNSKLEVDHSTQDSNFTVFGHLVANENAIIGLKQIAKLSPHLIITGNLTTGGCSLEIVFDEDTEDLHAEYTILESEHFNNQFNNINVYNGKTLMDRKSYELTWRGRMCYLLNDVDMSDFAKSTLNFWSFLTILAILGIVILLFAFYKFYKNKFKKKNSNKYEPLEMTDLEKI</sequence>
<organism evidence="2 3">
    <name type="scientific">Dictyostelium purpureum</name>
    <name type="common">Slime mold</name>
    <dbReference type="NCBI Taxonomy" id="5786"/>
    <lineage>
        <taxon>Eukaryota</taxon>
        <taxon>Amoebozoa</taxon>
        <taxon>Evosea</taxon>
        <taxon>Eumycetozoa</taxon>
        <taxon>Dictyostelia</taxon>
        <taxon>Dictyosteliales</taxon>
        <taxon>Dictyosteliaceae</taxon>
        <taxon>Dictyostelium</taxon>
    </lineage>
</organism>
<name>F0ZW26_DICPU</name>
<evidence type="ECO:0000313" key="2">
    <source>
        <dbReference type="EMBL" id="EGC31847.1"/>
    </source>
</evidence>
<dbReference type="VEuPathDB" id="AmoebaDB:DICPUDRAFT_92709"/>
<keyword evidence="1" id="KW-1133">Transmembrane helix</keyword>
<dbReference type="KEGG" id="dpp:DICPUDRAFT_92709"/>
<keyword evidence="1" id="KW-0472">Membrane</keyword>
<dbReference type="GeneID" id="10507808"/>
<dbReference type="eggNOG" id="ENOG502RIIQ">
    <property type="taxonomic scope" value="Eukaryota"/>
</dbReference>